<dbReference type="EMBL" id="AXCM01016996">
    <property type="status" value="NOT_ANNOTATED_CDS"/>
    <property type="molecule type" value="Genomic_DNA"/>
</dbReference>
<dbReference type="EnsemblMetazoa" id="ACUA010360-RA">
    <property type="protein sequence ID" value="ACUA010360-PA"/>
    <property type="gene ID" value="ACUA010360"/>
</dbReference>
<feature type="domain" description="ERAP1-like C-terminal" evidence="15">
    <location>
        <begin position="578"/>
        <end position="712"/>
    </location>
</feature>
<dbReference type="CDD" id="cd09601">
    <property type="entry name" value="M1_APN-Q_like"/>
    <property type="match status" value="1"/>
</dbReference>
<dbReference type="Pfam" id="PF11838">
    <property type="entry name" value="ERAP1_C"/>
    <property type="match status" value="1"/>
</dbReference>
<dbReference type="InterPro" id="IPR050344">
    <property type="entry name" value="Peptidase_M1_aminopeptidases"/>
</dbReference>
<keyword evidence="5 11" id="KW-0479">Metal-binding</keyword>
<dbReference type="EC" id="3.4.11.-" evidence="13"/>
<evidence type="ECO:0000256" key="6">
    <source>
        <dbReference type="ARBA" id="ARBA00022801"/>
    </source>
</evidence>
<evidence type="ECO:0000259" key="14">
    <source>
        <dbReference type="Pfam" id="PF01433"/>
    </source>
</evidence>
<keyword evidence="18" id="KW-1185">Reference proteome</keyword>
<feature type="binding site" evidence="11">
    <location>
        <position position="328"/>
    </location>
    <ligand>
        <name>Zn(2+)</name>
        <dbReference type="ChEBI" id="CHEBI:29105"/>
        <note>catalytic</note>
    </ligand>
</feature>
<evidence type="ECO:0000256" key="1">
    <source>
        <dbReference type="ARBA" id="ARBA00004609"/>
    </source>
</evidence>
<evidence type="ECO:0000313" key="17">
    <source>
        <dbReference type="EnsemblMetazoa" id="ACUA010360-PA"/>
    </source>
</evidence>
<dbReference type="InterPro" id="IPR042097">
    <property type="entry name" value="Aminopeptidase_N-like_N_sf"/>
</dbReference>
<organism evidence="17 18">
    <name type="scientific">Anopheles culicifacies</name>
    <dbReference type="NCBI Taxonomy" id="139723"/>
    <lineage>
        <taxon>Eukaryota</taxon>
        <taxon>Metazoa</taxon>
        <taxon>Ecdysozoa</taxon>
        <taxon>Arthropoda</taxon>
        <taxon>Hexapoda</taxon>
        <taxon>Insecta</taxon>
        <taxon>Pterygota</taxon>
        <taxon>Neoptera</taxon>
        <taxon>Endopterygota</taxon>
        <taxon>Diptera</taxon>
        <taxon>Nematocera</taxon>
        <taxon>Culicoidea</taxon>
        <taxon>Culicidae</taxon>
        <taxon>Anophelinae</taxon>
        <taxon>Anopheles</taxon>
        <taxon>culicifacies species complex</taxon>
    </lineage>
</organism>
<keyword evidence="9" id="KW-0449">Lipoprotein</keyword>
<dbReference type="GO" id="GO:0070006">
    <property type="term" value="F:metalloaminopeptidase activity"/>
    <property type="evidence" value="ECO:0007669"/>
    <property type="project" value="TreeGrafter"/>
</dbReference>
<evidence type="ECO:0000256" key="2">
    <source>
        <dbReference type="ARBA" id="ARBA00010136"/>
    </source>
</evidence>
<keyword evidence="3" id="KW-0472">Membrane</keyword>
<evidence type="ECO:0000256" key="4">
    <source>
        <dbReference type="ARBA" id="ARBA00022670"/>
    </source>
</evidence>
<keyword evidence="7 11" id="KW-0862">Zinc</keyword>
<evidence type="ECO:0000259" key="15">
    <source>
        <dbReference type="Pfam" id="PF11838"/>
    </source>
</evidence>
<dbReference type="SUPFAM" id="SSF63737">
    <property type="entry name" value="Leukotriene A4 hydrolase N-terminal domain"/>
    <property type="match status" value="1"/>
</dbReference>
<dbReference type="GO" id="GO:0043171">
    <property type="term" value="P:peptide catabolic process"/>
    <property type="evidence" value="ECO:0007669"/>
    <property type="project" value="TreeGrafter"/>
</dbReference>
<evidence type="ECO:0000259" key="16">
    <source>
        <dbReference type="Pfam" id="PF17900"/>
    </source>
</evidence>
<dbReference type="GO" id="GO:0042277">
    <property type="term" value="F:peptide binding"/>
    <property type="evidence" value="ECO:0007669"/>
    <property type="project" value="TreeGrafter"/>
</dbReference>
<dbReference type="PANTHER" id="PTHR11533">
    <property type="entry name" value="PROTEASE M1 ZINC METALLOPROTEASE"/>
    <property type="match status" value="1"/>
</dbReference>
<feature type="domain" description="Peptidase M1 membrane alanine aminopeptidase" evidence="14">
    <location>
        <begin position="250"/>
        <end position="502"/>
    </location>
</feature>
<dbReference type="SUPFAM" id="SSF55486">
    <property type="entry name" value="Metalloproteases ('zincins'), catalytic domain"/>
    <property type="match status" value="1"/>
</dbReference>
<keyword evidence="6 13" id="KW-0378">Hydrolase</keyword>
<evidence type="ECO:0000256" key="12">
    <source>
        <dbReference type="PIRSR" id="PIRSR634016-4"/>
    </source>
</evidence>
<evidence type="ECO:0000256" key="11">
    <source>
        <dbReference type="PIRSR" id="PIRSR634016-3"/>
    </source>
</evidence>
<feature type="site" description="Transition state stabilizer" evidence="12">
    <location>
        <position position="434"/>
    </location>
</feature>
<dbReference type="PRINTS" id="PR00756">
    <property type="entry name" value="ALADIPTASE"/>
</dbReference>
<dbReference type="PANTHER" id="PTHR11533:SF301">
    <property type="entry name" value="AMINOPEPTIDASE"/>
    <property type="match status" value="1"/>
</dbReference>
<reference evidence="18" key="1">
    <citation type="submission" date="2013-09" db="EMBL/GenBank/DDBJ databases">
        <title>The Genome Sequence of Anopheles culicifacies species A.</title>
        <authorList>
            <consortium name="The Broad Institute Genomics Platform"/>
            <person name="Neafsey D.E."/>
            <person name="Besansky N."/>
            <person name="Howell P."/>
            <person name="Walton C."/>
            <person name="Young S.K."/>
            <person name="Zeng Q."/>
            <person name="Gargeya S."/>
            <person name="Fitzgerald M."/>
            <person name="Haas B."/>
            <person name="Abouelleil A."/>
            <person name="Allen A.W."/>
            <person name="Alvarado L."/>
            <person name="Arachchi H.M."/>
            <person name="Berlin A.M."/>
            <person name="Chapman S.B."/>
            <person name="Gainer-Dewar J."/>
            <person name="Goldberg J."/>
            <person name="Griggs A."/>
            <person name="Gujja S."/>
            <person name="Hansen M."/>
            <person name="Howarth C."/>
            <person name="Imamovic A."/>
            <person name="Ireland A."/>
            <person name="Larimer J."/>
            <person name="McCowan C."/>
            <person name="Murphy C."/>
            <person name="Pearson M."/>
            <person name="Poon T.W."/>
            <person name="Priest M."/>
            <person name="Roberts A."/>
            <person name="Saif S."/>
            <person name="Shea T."/>
            <person name="Sisk P."/>
            <person name="Sykes S."/>
            <person name="Wortman J."/>
            <person name="Nusbaum C."/>
            <person name="Birren B."/>
        </authorList>
    </citation>
    <scope>NUCLEOTIDE SEQUENCE [LARGE SCALE GENOMIC DNA]</scope>
    <source>
        <strain evidence="18">A-37</strain>
    </source>
</reference>
<evidence type="ECO:0000256" key="9">
    <source>
        <dbReference type="ARBA" id="ARBA00023288"/>
    </source>
</evidence>
<dbReference type="InterPro" id="IPR034016">
    <property type="entry name" value="M1_APN-typ"/>
</dbReference>
<dbReference type="InterPro" id="IPR024571">
    <property type="entry name" value="ERAP1-like_C_dom"/>
</dbReference>
<keyword evidence="3" id="KW-0336">GPI-anchor</keyword>
<evidence type="ECO:0000256" key="8">
    <source>
        <dbReference type="ARBA" id="ARBA00023049"/>
    </source>
</evidence>
<evidence type="ECO:0000256" key="7">
    <source>
        <dbReference type="ARBA" id="ARBA00022833"/>
    </source>
</evidence>
<dbReference type="GO" id="GO:0005886">
    <property type="term" value="C:plasma membrane"/>
    <property type="evidence" value="ECO:0007669"/>
    <property type="project" value="UniProtKB-SubCell"/>
</dbReference>
<keyword evidence="13" id="KW-0031">Aminopeptidase</keyword>
<dbReference type="GO" id="GO:0098552">
    <property type="term" value="C:side of membrane"/>
    <property type="evidence" value="ECO:0007669"/>
    <property type="project" value="UniProtKB-KW"/>
</dbReference>
<dbReference type="InterPro" id="IPR045357">
    <property type="entry name" value="Aminopeptidase_N-like_N"/>
</dbReference>
<accession>A0A182M616</accession>
<feature type="active site" description="Proton acceptor" evidence="10">
    <location>
        <position position="325"/>
    </location>
</feature>
<keyword evidence="3" id="KW-0325">Glycoprotein</keyword>
<dbReference type="Gene3D" id="2.60.40.1910">
    <property type="match status" value="1"/>
</dbReference>
<dbReference type="Pfam" id="PF01433">
    <property type="entry name" value="Peptidase_M1"/>
    <property type="match status" value="1"/>
</dbReference>
<evidence type="ECO:0000256" key="5">
    <source>
        <dbReference type="ARBA" id="ARBA00022723"/>
    </source>
</evidence>
<name>A0A182M616_9DIPT</name>
<dbReference type="Proteomes" id="UP000075883">
    <property type="component" value="Unassembled WGS sequence"/>
</dbReference>
<keyword evidence="4 13" id="KW-0645">Protease</keyword>
<evidence type="ECO:0000313" key="18">
    <source>
        <dbReference type="Proteomes" id="UP000075883"/>
    </source>
</evidence>
<feature type="binding site" evidence="11">
    <location>
        <position position="324"/>
    </location>
    <ligand>
        <name>Zn(2+)</name>
        <dbReference type="ChEBI" id="CHEBI:29105"/>
        <note>catalytic</note>
    </ligand>
</feature>
<protein>
    <recommendedName>
        <fullName evidence="13">Aminopeptidase</fullName>
        <ecNumber evidence="13">3.4.11.-</ecNumber>
    </recommendedName>
</protein>
<dbReference type="InterPro" id="IPR027268">
    <property type="entry name" value="Peptidase_M4/M1_CTD_sf"/>
</dbReference>
<comment type="similarity">
    <text evidence="2 13">Belongs to the peptidase M1 family.</text>
</comment>
<dbReference type="GO" id="GO:0006508">
    <property type="term" value="P:proteolysis"/>
    <property type="evidence" value="ECO:0007669"/>
    <property type="project" value="UniProtKB-KW"/>
</dbReference>
<dbReference type="GO" id="GO:0008270">
    <property type="term" value="F:zinc ion binding"/>
    <property type="evidence" value="ECO:0007669"/>
    <property type="project" value="UniProtKB-UniRule"/>
</dbReference>
<proteinExistence type="inferred from homology"/>
<keyword evidence="8 13" id="KW-0482">Metalloprotease</keyword>
<feature type="domain" description="Aminopeptidase N-like N-terminal" evidence="16">
    <location>
        <begin position="25"/>
        <end position="213"/>
    </location>
</feature>
<evidence type="ECO:0000256" key="13">
    <source>
        <dbReference type="RuleBase" id="RU364040"/>
    </source>
</evidence>
<dbReference type="GO" id="GO:0005615">
    <property type="term" value="C:extracellular space"/>
    <property type="evidence" value="ECO:0007669"/>
    <property type="project" value="TreeGrafter"/>
</dbReference>
<dbReference type="InterPro" id="IPR014782">
    <property type="entry name" value="Peptidase_M1_dom"/>
</dbReference>
<comment type="subcellular location">
    <subcellularLocation>
        <location evidence="1">Cell membrane</location>
        <topology evidence="1">Lipid-anchor</topology>
        <topology evidence="1">GPI-anchor</topology>
    </subcellularLocation>
</comment>
<dbReference type="VEuPathDB" id="VectorBase:ACUA010360"/>
<evidence type="ECO:0000256" key="10">
    <source>
        <dbReference type="PIRSR" id="PIRSR634016-1"/>
    </source>
</evidence>
<dbReference type="STRING" id="139723.A0A182M616"/>
<dbReference type="Gene3D" id="1.10.390.10">
    <property type="entry name" value="Neutral Protease Domain 2"/>
    <property type="match status" value="1"/>
</dbReference>
<dbReference type="AlphaFoldDB" id="A0A182M616"/>
<dbReference type="Pfam" id="PF17900">
    <property type="entry name" value="Peptidase_M1_N"/>
    <property type="match status" value="1"/>
</dbReference>
<feature type="binding site" evidence="11">
    <location>
        <position position="347"/>
    </location>
    <ligand>
        <name>Zn(2+)</name>
        <dbReference type="ChEBI" id="CHEBI:29105"/>
        <note>catalytic</note>
    </ligand>
</feature>
<comment type="cofactor">
    <cofactor evidence="11 13">
        <name>Zn(2+)</name>
        <dbReference type="ChEBI" id="CHEBI:29105"/>
    </cofactor>
    <text evidence="11 13">Binds 1 zinc ion per subunit.</text>
</comment>
<evidence type="ECO:0000256" key="3">
    <source>
        <dbReference type="ARBA" id="ARBA00022622"/>
    </source>
</evidence>
<dbReference type="GO" id="GO:0005737">
    <property type="term" value="C:cytoplasm"/>
    <property type="evidence" value="ECO:0007669"/>
    <property type="project" value="TreeGrafter"/>
</dbReference>
<sequence length="809" mass="93205">MVLVLFATLGHASENSYRLPNGTIPMHYILRLETAIDRNIFHYTGNVQISIFTLQPTYRIVLHSTHSKLRKVQLRDKNGQQVQVNGTKQEIDQQFLVIETATLLHPRNGMYTLEIDFTNSVDREEFNGFYKTSYQSTDGAVRYIGATHFAPIYARSAFPCFDEPHLKATFELHISCGLKYHVRSNTPARTVKLLPGGKQMYSFTTTPRMQTYLLAWLISDFVSERKPLDGSRITVATWGKPPSAHLLSHSLNVSVRYLRIMEDYFAERYSLPKIDNVAIPQQNKSWWDAMENWGLVTYQENAILFDPRTEGMEKRRNMVKLIAHEYTHQFFGNLLASAWWNYLWLKEGFARFYSYYLGDIVSNLLRITGDCRWPPVSNNVLRFQSYPEHNLRKRFITEVFYRELLLDSKANVPPMTYYVEKPKDIQNLYGHVAYAKAACVIRMMHYALGERIFHKGIRHYIQQNKRQGIVTENDLFDSLELAAKQADALPKHLTVHEVFRTWSHQAGYPVVTVRRDGDQYYLTQRRLGEQESVNSSWWIPITFSTANNATYATLPGFWMAPNVSVVSYTIPTAPQEVVVFNPRSTGFYRVAYDPATMRAIIHQLTNNRTAIVPTARARLIDDAFHLAHTREANFGTVLELLHYLRHEDDILPWTIAYENLRYLQSMLRTSEKASRLLQSFVEVIVTPLVSRYDVRQHSNGTSIEELQTIAIELENGGSNASQSILNITTQHANSTLNETAGCFFQLQSKELHRLIVGSKTSTRVLLESIKNALSQHPRYVCLCPRTIDQTLTQVLPAVNLLIVHPFLKF</sequence>
<dbReference type="InterPro" id="IPR001930">
    <property type="entry name" value="Peptidase_M1"/>
</dbReference>
<reference evidence="17" key="2">
    <citation type="submission" date="2020-05" db="UniProtKB">
        <authorList>
            <consortium name="EnsemblMetazoa"/>
        </authorList>
    </citation>
    <scope>IDENTIFICATION</scope>
    <source>
        <strain evidence="17">A-37</strain>
    </source>
</reference>
<dbReference type="Gene3D" id="1.25.50.20">
    <property type="match status" value="1"/>
</dbReference>
<dbReference type="Gene3D" id="2.60.40.1730">
    <property type="entry name" value="tricorn interacting facor f3 domain"/>
    <property type="match status" value="1"/>
</dbReference>